<dbReference type="RefSeq" id="WP_072992187.1">
    <property type="nucleotide sequence ID" value="NZ_FQWE01000007.1"/>
</dbReference>
<keyword evidence="1" id="KW-0808">Transferase</keyword>
<dbReference type="SUPFAM" id="SSF53756">
    <property type="entry name" value="UDP-Glycosyltransferase/glycogen phosphorylase"/>
    <property type="match status" value="1"/>
</dbReference>
<protein>
    <submittedName>
        <fullName evidence="1">Glycosyltransferase involved in cell wall bisynthesis</fullName>
    </submittedName>
</protein>
<dbReference type="AlphaFoldDB" id="A0A1M5IH07"/>
<name>A0A1M5IH07_9FLAO</name>
<organism evidence="1 2">
    <name type="scientific">Flavobacterium segetis</name>
    <dbReference type="NCBI Taxonomy" id="271157"/>
    <lineage>
        <taxon>Bacteria</taxon>
        <taxon>Pseudomonadati</taxon>
        <taxon>Bacteroidota</taxon>
        <taxon>Flavobacteriia</taxon>
        <taxon>Flavobacteriales</taxon>
        <taxon>Flavobacteriaceae</taxon>
        <taxon>Flavobacterium</taxon>
    </lineage>
</organism>
<keyword evidence="2" id="KW-1185">Reference proteome</keyword>
<reference evidence="2" key="1">
    <citation type="submission" date="2016-11" db="EMBL/GenBank/DDBJ databases">
        <authorList>
            <person name="Varghese N."/>
            <person name="Submissions S."/>
        </authorList>
    </citation>
    <scope>NUCLEOTIDE SEQUENCE [LARGE SCALE GENOMIC DNA]</scope>
    <source>
        <strain evidence="2">DSM 19741</strain>
    </source>
</reference>
<evidence type="ECO:0000313" key="1">
    <source>
        <dbReference type="EMBL" id="SHG27073.1"/>
    </source>
</evidence>
<dbReference type="GO" id="GO:0016740">
    <property type="term" value="F:transferase activity"/>
    <property type="evidence" value="ECO:0007669"/>
    <property type="project" value="UniProtKB-KW"/>
</dbReference>
<dbReference type="Proteomes" id="UP000184036">
    <property type="component" value="Unassembled WGS sequence"/>
</dbReference>
<dbReference type="STRING" id="271157.SAMN05444396_10722"/>
<sequence length="396" mass="45608">MINKASEQNIFFVDTYSQKSSHEIFNASLILMCSMIFKKVDLRISESSYENYLKIIDRQSPDNIIYKNVLVVVGSSRFSLIMRYLLSAIQNIKYLIITPKDVILIFPYNNLFSLRILNFLNKILKKKILIFCHGEMEGIVTDTRKGGFLHRILTKLSHNFFLNKNIKISEGLFFSVLGDVLKQNISEIIDANKAGKFISIDHAYFFEDVETVKKTNSIFNIATVGTINKTKGLLGLLEFSKKIKPLVREQINISVIGTTNENISLFQGTKIELSSKNNVLLSRDEFNEKINELDYILFFYPNDSYSITASGAIMDAIRFEKPILALKNVYFEYIFNKYGSFGYLCENIEDMVLKIEELSKRQVINDIDFDSIKTKVTPEILSLQLLEELNRINFVN</sequence>
<evidence type="ECO:0000313" key="2">
    <source>
        <dbReference type="Proteomes" id="UP000184036"/>
    </source>
</evidence>
<dbReference type="OrthoDB" id="1122630at2"/>
<proteinExistence type="predicted"/>
<accession>A0A1M5IH07</accession>
<dbReference type="EMBL" id="FQWE01000007">
    <property type="protein sequence ID" value="SHG27073.1"/>
    <property type="molecule type" value="Genomic_DNA"/>
</dbReference>
<gene>
    <name evidence="1" type="ORF">SAMN05444396_10722</name>
</gene>